<dbReference type="Gene3D" id="3.90.1150.10">
    <property type="entry name" value="Aspartate Aminotransferase, domain 1"/>
    <property type="match status" value="1"/>
</dbReference>
<keyword evidence="2 3" id="KW-0663">Pyridoxal phosphate</keyword>
<dbReference type="Pfam" id="PF01053">
    <property type="entry name" value="Cys_Met_Meta_PP"/>
    <property type="match status" value="1"/>
</dbReference>
<dbReference type="InterPro" id="IPR015421">
    <property type="entry name" value="PyrdxlP-dep_Trfase_major"/>
</dbReference>
<comment type="similarity">
    <text evidence="4">Belongs to the trans-sulfuration enzymes family.</text>
</comment>
<dbReference type="Gene3D" id="3.40.640.10">
    <property type="entry name" value="Type I PLP-dependent aspartate aminotransferase-like (Major domain)"/>
    <property type="match status" value="1"/>
</dbReference>
<evidence type="ECO:0000256" key="1">
    <source>
        <dbReference type="ARBA" id="ARBA00001933"/>
    </source>
</evidence>
<evidence type="ECO:0000256" key="3">
    <source>
        <dbReference type="PIRSR" id="PIRSR001434-2"/>
    </source>
</evidence>
<dbReference type="FunFam" id="3.40.640.10:FF:000046">
    <property type="entry name" value="Cystathionine gamma-lyase"/>
    <property type="match status" value="1"/>
</dbReference>
<dbReference type="GO" id="GO:0005737">
    <property type="term" value="C:cytoplasm"/>
    <property type="evidence" value="ECO:0007669"/>
    <property type="project" value="TreeGrafter"/>
</dbReference>
<keyword evidence="5" id="KW-0808">Transferase</keyword>
<comment type="caution">
    <text evidence="5">The sequence shown here is derived from an EMBL/GenBank/DDBJ whole genome shotgun (WGS) entry which is preliminary data.</text>
</comment>
<dbReference type="GO" id="GO:0016846">
    <property type="term" value="F:carbon-sulfur lyase activity"/>
    <property type="evidence" value="ECO:0007669"/>
    <property type="project" value="TreeGrafter"/>
</dbReference>
<dbReference type="PANTHER" id="PTHR11808:SF80">
    <property type="entry name" value="CYSTATHIONINE GAMMA-LYASE"/>
    <property type="match status" value="1"/>
</dbReference>
<evidence type="ECO:0000313" key="6">
    <source>
        <dbReference type="Proteomes" id="UP000739538"/>
    </source>
</evidence>
<evidence type="ECO:0000256" key="2">
    <source>
        <dbReference type="ARBA" id="ARBA00022898"/>
    </source>
</evidence>
<keyword evidence="5" id="KW-0032">Aminotransferase</keyword>
<dbReference type="GO" id="GO:0030170">
    <property type="term" value="F:pyridoxal phosphate binding"/>
    <property type="evidence" value="ECO:0007669"/>
    <property type="project" value="InterPro"/>
</dbReference>
<dbReference type="SUPFAM" id="SSF53383">
    <property type="entry name" value="PLP-dependent transferases"/>
    <property type="match status" value="1"/>
</dbReference>
<dbReference type="EMBL" id="JAGQHS010000109">
    <property type="protein sequence ID" value="MCA9757629.1"/>
    <property type="molecule type" value="Genomic_DNA"/>
</dbReference>
<comment type="cofactor">
    <cofactor evidence="1 4">
        <name>pyridoxal 5'-phosphate</name>
        <dbReference type="ChEBI" id="CHEBI:597326"/>
    </cofactor>
</comment>
<accession>A0A956NES3</accession>
<protein>
    <submittedName>
        <fullName evidence="5">Aminotransferase class I/II-fold pyridoxal phosphate-dependent enzyme</fullName>
    </submittedName>
</protein>
<gene>
    <name evidence="5" type="ORF">KDA27_17630</name>
</gene>
<dbReference type="InterPro" id="IPR015422">
    <property type="entry name" value="PyrdxlP-dep_Trfase_small"/>
</dbReference>
<reference evidence="5" key="1">
    <citation type="submission" date="2020-04" db="EMBL/GenBank/DDBJ databases">
        <authorList>
            <person name="Zhang T."/>
        </authorList>
    </citation>
    <scope>NUCLEOTIDE SEQUENCE</scope>
    <source>
        <strain evidence="5">HKST-UBA02</strain>
    </source>
</reference>
<dbReference type="InterPro" id="IPR015424">
    <property type="entry name" value="PyrdxlP-dep_Trfase"/>
</dbReference>
<dbReference type="AlphaFoldDB" id="A0A956NES3"/>
<reference evidence="5" key="2">
    <citation type="journal article" date="2021" name="Microbiome">
        <title>Successional dynamics and alternative stable states in a saline activated sludge microbial community over 9 years.</title>
        <authorList>
            <person name="Wang Y."/>
            <person name="Ye J."/>
            <person name="Ju F."/>
            <person name="Liu L."/>
            <person name="Boyd J.A."/>
            <person name="Deng Y."/>
            <person name="Parks D.H."/>
            <person name="Jiang X."/>
            <person name="Yin X."/>
            <person name="Woodcroft B.J."/>
            <person name="Tyson G.W."/>
            <person name="Hugenholtz P."/>
            <person name="Polz M.F."/>
            <person name="Zhang T."/>
        </authorList>
    </citation>
    <scope>NUCLEOTIDE SEQUENCE</scope>
    <source>
        <strain evidence="5">HKST-UBA02</strain>
    </source>
</reference>
<evidence type="ECO:0000256" key="4">
    <source>
        <dbReference type="RuleBase" id="RU362118"/>
    </source>
</evidence>
<dbReference type="GO" id="GO:0019346">
    <property type="term" value="P:transsulfuration"/>
    <property type="evidence" value="ECO:0007669"/>
    <property type="project" value="InterPro"/>
</dbReference>
<dbReference type="Proteomes" id="UP000739538">
    <property type="component" value="Unassembled WGS sequence"/>
</dbReference>
<sequence>MRSFDPVQAMAQTRHEFGEHGGVNPSVELSTTFTVMHAETMPGIFQGRKGPAEGCFLYGRHFNPTVHVLGRLLAAMEGTEAAYCTASGLSAVAGAAIQLMKTGDHAVVANAIYGGSFALFHDFLPDRMGIDVTFVDIDDLDAVRRAVTPKTKMIYCETLSNPTLVVADIPALADIAHGVGAKLVVDNTFAPTVVTPKVHGADVVVHSLTKYVSGASDIIAGAICGDNEFVGSLMDLHHGALMLLGPTMDPRIAHELTLRLPHLGIRMQEHGRRAQVFAERLAALGLPVVYPGLSSHPSYERLLKIANPGYGHGGILGLDMGTTEQAFRFMDLLQGMGFGFVAVSLGYFDSLLSCSASSTSSELEDEDLRSAGISPGLVRISVGYTGDMEERWNQLESALRTIGKTGARAS</sequence>
<dbReference type="FunFam" id="3.90.1150.10:FF:000087">
    <property type="entry name" value="Putative methionine gamma-lyase"/>
    <property type="match status" value="1"/>
</dbReference>
<dbReference type="PIRSF" id="PIRSF001434">
    <property type="entry name" value="CGS"/>
    <property type="match status" value="1"/>
</dbReference>
<dbReference type="GO" id="GO:0008483">
    <property type="term" value="F:transaminase activity"/>
    <property type="evidence" value="ECO:0007669"/>
    <property type="project" value="UniProtKB-KW"/>
</dbReference>
<dbReference type="InterPro" id="IPR000277">
    <property type="entry name" value="Cys/Met-Metab_PyrdxlP-dep_enz"/>
</dbReference>
<feature type="modified residue" description="N6-(pyridoxal phosphate)lysine" evidence="3">
    <location>
        <position position="210"/>
    </location>
</feature>
<name>A0A956NES3_UNCEI</name>
<organism evidence="5 6">
    <name type="scientific">Eiseniibacteriota bacterium</name>
    <dbReference type="NCBI Taxonomy" id="2212470"/>
    <lineage>
        <taxon>Bacteria</taxon>
        <taxon>Candidatus Eiseniibacteriota</taxon>
    </lineage>
</organism>
<evidence type="ECO:0000313" key="5">
    <source>
        <dbReference type="EMBL" id="MCA9757629.1"/>
    </source>
</evidence>
<dbReference type="PANTHER" id="PTHR11808">
    <property type="entry name" value="TRANS-SULFURATION ENZYME FAMILY MEMBER"/>
    <property type="match status" value="1"/>
</dbReference>
<proteinExistence type="inferred from homology"/>